<gene>
    <name evidence="1" type="ORF">HPT29_001935</name>
</gene>
<evidence type="ECO:0000313" key="1">
    <source>
        <dbReference type="EMBL" id="UVF19938.1"/>
    </source>
</evidence>
<proteinExistence type="predicted"/>
<sequence length="58" mass="6760">MASRRVGPLRVEHQQRLQRCRRQVALAHMLLAQPVYPYDPVAPHDPFDLRGVKTKERA</sequence>
<organism evidence="1 2">
    <name type="scientific">Microvirga terrae</name>
    <dbReference type="NCBI Taxonomy" id="2740529"/>
    <lineage>
        <taxon>Bacteria</taxon>
        <taxon>Pseudomonadati</taxon>
        <taxon>Pseudomonadota</taxon>
        <taxon>Alphaproteobacteria</taxon>
        <taxon>Hyphomicrobiales</taxon>
        <taxon>Methylobacteriaceae</taxon>
        <taxon>Microvirga</taxon>
    </lineage>
</organism>
<evidence type="ECO:0000313" key="2">
    <source>
        <dbReference type="Proteomes" id="UP001017257"/>
    </source>
</evidence>
<dbReference type="RefSeq" id="WP_173949050.1">
    <property type="nucleotide sequence ID" value="NZ_CP102845.1"/>
</dbReference>
<keyword evidence="2" id="KW-1185">Reference proteome</keyword>
<dbReference type="Proteomes" id="UP001017257">
    <property type="component" value="Chromosome"/>
</dbReference>
<reference evidence="1" key="1">
    <citation type="submission" date="2022-08" db="EMBL/GenBank/DDBJ databases">
        <title>Microvirga terrae sp. nov., isolated from soil.</title>
        <authorList>
            <person name="Kim K.H."/>
            <person name="Seo Y.L."/>
            <person name="Kim J.M."/>
            <person name="Lee J.K."/>
            <person name="Han D.M."/>
            <person name="Jeon C.O."/>
        </authorList>
    </citation>
    <scope>NUCLEOTIDE SEQUENCE</scope>
    <source>
        <strain evidence="1">R24</strain>
    </source>
</reference>
<protein>
    <submittedName>
        <fullName evidence="1">Uncharacterized protein</fullName>
    </submittedName>
</protein>
<accession>A0ABY5RRQ7</accession>
<name>A0ABY5RRQ7_9HYPH</name>
<dbReference type="EMBL" id="CP102845">
    <property type="protein sequence ID" value="UVF19938.1"/>
    <property type="molecule type" value="Genomic_DNA"/>
</dbReference>